<proteinExistence type="predicted"/>
<dbReference type="GO" id="GO:0016810">
    <property type="term" value="F:hydrolase activity, acting on carbon-nitrogen (but not peptide) bonds"/>
    <property type="evidence" value="ECO:0007669"/>
    <property type="project" value="InterPro"/>
</dbReference>
<reference evidence="2 3" key="1">
    <citation type="submission" date="2019-04" db="EMBL/GenBank/DDBJ databases">
        <authorList>
            <person name="Li Y."/>
            <person name="Wang J."/>
        </authorList>
    </citation>
    <scope>NUCLEOTIDE SEQUENCE [LARGE SCALE GENOMIC DNA]</scope>
    <source>
        <strain evidence="2 3">DSM 14668</strain>
    </source>
</reference>
<accession>A0A4U1JI27</accession>
<dbReference type="SUPFAM" id="SSF88713">
    <property type="entry name" value="Glycoside hydrolase/deacetylase"/>
    <property type="match status" value="1"/>
</dbReference>
<evidence type="ECO:0000259" key="1">
    <source>
        <dbReference type="PROSITE" id="PS51677"/>
    </source>
</evidence>
<dbReference type="Proteomes" id="UP000309215">
    <property type="component" value="Unassembled WGS sequence"/>
</dbReference>
<dbReference type="Pfam" id="PF01522">
    <property type="entry name" value="Polysacc_deac_1"/>
    <property type="match status" value="1"/>
</dbReference>
<dbReference type="EMBL" id="SSMQ01000004">
    <property type="protein sequence ID" value="TKD12095.1"/>
    <property type="molecule type" value="Genomic_DNA"/>
</dbReference>
<dbReference type="GO" id="GO:0005975">
    <property type="term" value="P:carbohydrate metabolic process"/>
    <property type="evidence" value="ECO:0007669"/>
    <property type="project" value="InterPro"/>
</dbReference>
<protein>
    <submittedName>
        <fullName evidence="2">Polysaccharide deacetylase</fullName>
    </submittedName>
</protein>
<dbReference type="AlphaFoldDB" id="A0A4U1JI27"/>
<feature type="domain" description="NodB homology" evidence="1">
    <location>
        <begin position="30"/>
        <end position="311"/>
    </location>
</feature>
<name>A0A4U1JI27_9BACT</name>
<dbReference type="PANTHER" id="PTHR10587:SF137">
    <property type="entry name" value="4-DEOXY-4-FORMAMIDO-L-ARABINOSE-PHOSPHOUNDECAPRENOL DEFORMYLASE ARND-RELATED"/>
    <property type="match status" value="1"/>
</dbReference>
<dbReference type="InterPro" id="IPR050248">
    <property type="entry name" value="Polysacc_deacetylase_ArnD"/>
</dbReference>
<dbReference type="OrthoDB" id="9763050at2"/>
<dbReference type="PROSITE" id="PS51677">
    <property type="entry name" value="NODB"/>
    <property type="match status" value="1"/>
</dbReference>
<dbReference type="PANTHER" id="PTHR10587">
    <property type="entry name" value="GLYCOSYL TRANSFERASE-RELATED"/>
    <property type="match status" value="1"/>
</dbReference>
<evidence type="ECO:0000313" key="2">
    <source>
        <dbReference type="EMBL" id="TKD12095.1"/>
    </source>
</evidence>
<organism evidence="2 3">
    <name type="scientific">Polyangium fumosum</name>
    <dbReference type="NCBI Taxonomy" id="889272"/>
    <lineage>
        <taxon>Bacteria</taxon>
        <taxon>Pseudomonadati</taxon>
        <taxon>Myxococcota</taxon>
        <taxon>Polyangia</taxon>
        <taxon>Polyangiales</taxon>
        <taxon>Polyangiaceae</taxon>
        <taxon>Polyangium</taxon>
    </lineage>
</organism>
<sequence length="311" mass="33279">MAERALLGAVSVDLDGISHYHHIHGLAPLADEAVARHAVYDIALARMADFARAHDLPLTLFAIGADLARPASAAKLAALAARGHVVENHSFSHRYDLTRGSPEEIQRDIAAGQDAIERATGRRPVGFRAPGYTVTDDVLDALEALGLRFDSSVFPCPAYYGAKALVMGAMRLVGRTSASVLDTPRVLAAPIRPYRPGKPLFRPGNRALVELPIQVTPGLRLPFIGTSIALAGPRVARLLAAPCAGEPLVNLELHGIDFLDADDGLAHLVPHQRELRIPFARRLDALSAALDVLAKRGARFVTLEEAANEVP</sequence>
<dbReference type="InterPro" id="IPR011330">
    <property type="entry name" value="Glyco_hydro/deAcase_b/a-brl"/>
</dbReference>
<evidence type="ECO:0000313" key="3">
    <source>
        <dbReference type="Proteomes" id="UP000309215"/>
    </source>
</evidence>
<dbReference type="InterPro" id="IPR002509">
    <property type="entry name" value="NODB_dom"/>
</dbReference>
<gene>
    <name evidence="2" type="ORF">E8A74_05660</name>
</gene>
<dbReference type="Gene3D" id="3.20.20.370">
    <property type="entry name" value="Glycoside hydrolase/deacetylase"/>
    <property type="match status" value="1"/>
</dbReference>
<comment type="caution">
    <text evidence="2">The sequence shown here is derived from an EMBL/GenBank/DDBJ whole genome shotgun (WGS) entry which is preliminary data.</text>
</comment>
<keyword evidence="3" id="KW-1185">Reference proteome</keyword>
<dbReference type="RefSeq" id="WP_136927890.1">
    <property type="nucleotide sequence ID" value="NZ_SSMQ01000004.1"/>
</dbReference>